<accession>A0A1I8ESH3</accession>
<sequence>MVKMLCRSSLDSGSVLAVDDEKEVKIIEVSKFEKVRTAFSYILNLLEHDVLGYILNFMKHSDIIKIAELSCRMVNIDLICDLHAKMFILFGNKTIRIKNKNGISIDEMLTQIN</sequence>
<reference evidence="1" key="1">
    <citation type="submission" date="2016-11" db="UniProtKB">
        <authorList>
            <consortium name="WormBaseParasite"/>
        </authorList>
    </citation>
    <scope>IDENTIFICATION</scope>
    <source>
        <strain evidence="1">pt0022</strain>
    </source>
</reference>
<organism evidence="1">
    <name type="scientific">Wuchereria bancrofti</name>
    <dbReference type="NCBI Taxonomy" id="6293"/>
    <lineage>
        <taxon>Eukaryota</taxon>
        <taxon>Metazoa</taxon>
        <taxon>Ecdysozoa</taxon>
        <taxon>Nematoda</taxon>
        <taxon>Chromadorea</taxon>
        <taxon>Rhabditida</taxon>
        <taxon>Spirurina</taxon>
        <taxon>Spiruromorpha</taxon>
        <taxon>Filarioidea</taxon>
        <taxon>Onchocercidae</taxon>
        <taxon>Wuchereria</taxon>
    </lineage>
</organism>
<dbReference type="AlphaFoldDB" id="A0A1I8ESH3"/>
<dbReference type="WBParaSite" id="maker-PairedContig_4564-snap-gene-0.4-mRNA-1">
    <property type="protein sequence ID" value="maker-PairedContig_4564-snap-gene-0.4-mRNA-1"/>
    <property type="gene ID" value="maker-PairedContig_4564-snap-gene-0.4"/>
</dbReference>
<protein>
    <submittedName>
        <fullName evidence="1">Uncharacterized protein</fullName>
    </submittedName>
</protein>
<evidence type="ECO:0000313" key="1">
    <source>
        <dbReference type="WBParaSite" id="maker-PairedContig_4564-snap-gene-0.4-mRNA-1"/>
    </source>
</evidence>
<proteinExistence type="predicted"/>
<name>A0A1I8ESH3_WUCBA</name>